<sequence>MAGQEILRADRIIHLISRQINGTLSDTEEQELLQWRAELPGNEKLYTDLLDADYRNSMMVKMQAYDAESSLERLKAQMHSPAKSILHWSAYLRVACVVLAATFLVFYLYTKLTFHKKSEISTNKIISPGGSRATLTLADGSVINLDDAGNGELAKQSGIIVRKTSDGQLVYQTVSNHSENEPVTYNEIKTPNGGQYRVILPDGTEVWLNAASSLHYPTRFTSPERHVSLNGEAYFEVKKQDGKSFFVDTENQQVQVLGTHFNVNGYEDEEFVKTTLLEGSVKVKLSGSKNVEAILKPGQQAQLSQSTDLQASKISIQEVDTENVISWKNGYFKFDNISLQELMRQISRWYDVEVVYEGPVKDYEFVGQIERSANLTKVLKVLELGGVHFRIEGKKIIIND</sequence>
<evidence type="ECO:0000313" key="5">
    <source>
        <dbReference type="Proteomes" id="UP000304900"/>
    </source>
</evidence>
<dbReference type="InterPro" id="IPR006860">
    <property type="entry name" value="FecR"/>
</dbReference>
<dbReference type="Proteomes" id="UP000304900">
    <property type="component" value="Unassembled WGS sequence"/>
</dbReference>
<evidence type="ECO:0000313" key="4">
    <source>
        <dbReference type="EMBL" id="TKT93386.1"/>
    </source>
</evidence>
<name>A0A4U6D9C3_9BACT</name>
<dbReference type="GO" id="GO:0016989">
    <property type="term" value="F:sigma factor antagonist activity"/>
    <property type="evidence" value="ECO:0007669"/>
    <property type="project" value="TreeGrafter"/>
</dbReference>
<dbReference type="Pfam" id="PF04773">
    <property type="entry name" value="FecR"/>
    <property type="match status" value="1"/>
</dbReference>
<keyword evidence="5" id="KW-1185">Reference proteome</keyword>
<comment type="caution">
    <text evidence="4">The sequence shown here is derived from an EMBL/GenBank/DDBJ whole genome shotgun (WGS) entry which is preliminary data.</text>
</comment>
<dbReference type="InterPro" id="IPR032508">
    <property type="entry name" value="FecR_C"/>
</dbReference>
<keyword evidence="1" id="KW-0812">Transmembrane</keyword>
<dbReference type="Gene3D" id="2.60.120.1440">
    <property type="match status" value="1"/>
</dbReference>
<dbReference type="PANTHER" id="PTHR30273">
    <property type="entry name" value="PERIPLASMIC SIGNAL SENSOR AND SIGMA FACTOR ACTIVATOR FECR-RELATED"/>
    <property type="match status" value="1"/>
</dbReference>
<gene>
    <name evidence="4" type="ORF">FDK13_05915</name>
</gene>
<feature type="transmembrane region" description="Helical" evidence="1">
    <location>
        <begin position="90"/>
        <end position="109"/>
    </location>
</feature>
<evidence type="ECO:0000259" key="3">
    <source>
        <dbReference type="Pfam" id="PF16344"/>
    </source>
</evidence>
<evidence type="ECO:0000256" key="1">
    <source>
        <dbReference type="SAM" id="Phobius"/>
    </source>
</evidence>
<dbReference type="EMBL" id="SZVO01000002">
    <property type="protein sequence ID" value="TKT93386.1"/>
    <property type="molecule type" value="Genomic_DNA"/>
</dbReference>
<keyword evidence="1" id="KW-1133">Transmembrane helix</keyword>
<keyword evidence="1" id="KW-0472">Membrane</keyword>
<dbReference type="AlphaFoldDB" id="A0A4U6D9C3"/>
<dbReference type="RefSeq" id="WP_137339062.1">
    <property type="nucleotide sequence ID" value="NZ_BSQH01000011.1"/>
</dbReference>
<dbReference type="Gene3D" id="3.55.50.30">
    <property type="match status" value="1"/>
</dbReference>
<dbReference type="PANTHER" id="PTHR30273:SF2">
    <property type="entry name" value="PROTEIN FECR"/>
    <property type="match status" value="1"/>
</dbReference>
<reference evidence="4 5" key="1">
    <citation type="submission" date="2019-05" db="EMBL/GenBank/DDBJ databases">
        <title>Dyadobacter AR-3-8 sp. nov., isolated from arctic soil.</title>
        <authorList>
            <person name="Chaudhary D.K."/>
        </authorList>
    </citation>
    <scope>NUCLEOTIDE SEQUENCE [LARGE SCALE GENOMIC DNA]</scope>
    <source>
        <strain evidence="4 5">AR-3-8</strain>
    </source>
</reference>
<organism evidence="4 5">
    <name type="scientific">Dyadobacter frigoris</name>
    <dbReference type="NCBI Taxonomy" id="2576211"/>
    <lineage>
        <taxon>Bacteria</taxon>
        <taxon>Pseudomonadati</taxon>
        <taxon>Bacteroidota</taxon>
        <taxon>Cytophagia</taxon>
        <taxon>Cytophagales</taxon>
        <taxon>Spirosomataceae</taxon>
        <taxon>Dyadobacter</taxon>
    </lineage>
</organism>
<feature type="domain" description="Protein FecR C-terminal" evidence="3">
    <location>
        <begin position="331"/>
        <end position="398"/>
    </location>
</feature>
<dbReference type="Pfam" id="PF16344">
    <property type="entry name" value="FecR_C"/>
    <property type="match status" value="1"/>
</dbReference>
<proteinExistence type="predicted"/>
<protein>
    <submittedName>
        <fullName evidence="4">DUF4974 domain-containing protein</fullName>
    </submittedName>
</protein>
<evidence type="ECO:0000259" key="2">
    <source>
        <dbReference type="Pfam" id="PF04773"/>
    </source>
</evidence>
<dbReference type="InterPro" id="IPR012373">
    <property type="entry name" value="Ferrdict_sens_TM"/>
</dbReference>
<dbReference type="OrthoDB" id="1452822at2"/>
<dbReference type="FunFam" id="2.60.120.1440:FF:000001">
    <property type="entry name" value="Putative anti-sigma factor"/>
    <property type="match status" value="1"/>
</dbReference>
<accession>A0A4U6D9C3</accession>
<feature type="domain" description="FecR protein" evidence="2">
    <location>
        <begin position="187"/>
        <end position="282"/>
    </location>
</feature>